<keyword evidence="4" id="KW-1185">Reference proteome</keyword>
<evidence type="ECO:0000256" key="2">
    <source>
        <dbReference type="SAM" id="SignalP"/>
    </source>
</evidence>
<dbReference type="Proteomes" id="UP001217083">
    <property type="component" value="Unassembled WGS sequence"/>
</dbReference>
<organism evidence="3 4">
    <name type="scientific">Flagellimonas okinawensis</name>
    <dbReference type="NCBI Taxonomy" id="3031324"/>
    <lineage>
        <taxon>Bacteria</taxon>
        <taxon>Pseudomonadati</taxon>
        <taxon>Bacteroidota</taxon>
        <taxon>Flavobacteriia</taxon>
        <taxon>Flavobacteriales</taxon>
        <taxon>Flavobacteriaceae</taxon>
        <taxon>Flagellimonas</taxon>
    </lineage>
</organism>
<sequence length="348" mass="40096">MNIKETVLMVRFGFSVFLMVAAVFHSFAQTTGTDGLVTYKSPSENYVSINIQAYKGLHRFGVVDSYDNQNGSTNANPRSNAVRPVRGGGRNPEQLKKSKMVNTGRINFSLLVSLKYLKPFMGDLEKDRLIILSNNLTEKQSNSAYLQRFLLNQVAPNLCLDEACKNVNRGKNEFERQRNYKTFVNTCLNPLLVWSQDVFKNDELSAYHVSTLSIGGNYDFDKKGYWVHHYLSLNDIFPFKQGGRKRVIFEPVKPYENQLLNKLARGKSINFFLPMDEQTAERFKKEGINRLYLVKKIKLQHSDKEMDSPTDPIDFNYSHESSDMEIYTDEALVNHFRTLSLTNLFFKN</sequence>
<feature type="region of interest" description="Disordered" evidence="1">
    <location>
        <begin position="68"/>
        <end position="93"/>
    </location>
</feature>
<feature type="signal peptide" evidence="2">
    <location>
        <begin position="1"/>
        <end position="28"/>
    </location>
</feature>
<accession>A0ABT5XT45</accession>
<name>A0ABT5XT45_9FLAO</name>
<evidence type="ECO:0000313" key="3">
    <source>
        <dbReference type="EMBL" id="MDF0709071.1"/>
    </source>
</evidence>
<evidence type="ECO:0000313" key="4">
    <source>
        <dbReference type="Proteomes" id="UP001217083"/>
    </source>
</evidence>
<dbReference type="RefSeq" id="WP_275650840.1">
    <property type="nucleotide sequence ID" value="NZ_JARFVA010000009.1"/>
</dbReference>
<feature type="compositionally biased region" description="Polar residues" evidence="1">
    <location>
        <begin position="68"/>
        <end position="79"/>
    </location>
</feature>
<gene>
    <name evidence="3" type="ORF">PY091_17800</name>
</gene>
<protein>
    <submittedName>
        <fullName evidence="3">Uncharacterized protein</fullName>
    </submittedName>
</protein>
<proteinExistence type="predicted"/>
<evidence type="ECO:0000256" key="1">
    <source>
        <dbReference type="SAM" id="MobiDB-lite"/>
    </source>
</evidence>
<feature type="chain" id="PRO_5045210407" evidence="2">
    <location>
        <begin position="29"/>
        <end position="348"/>
    </location>
</feature>
<keyword evidence="2" id="KW-0732">Signal</keyword>
<dbReference type="EMBL" id="JARFVA010000009">
    <property type="protein sequence ID" value="MDF0709071.1"/>
    <property type="molecule type" value="Genomic_DNA"/>
</dbReference>
<comment type="caution">
    <text evidence="3">The sequence shown here is derived from an EMBL/GenBank/DDBJ whole genome shotgun (WGS) entry which is preliminary data.</text>
</comment>
<reference evidence="3 4" key="1">
    <citation type="submission" date="2023-03" db="EMBL/GenBank/DDBJ databases">
        <title>Muricauda XX sp. nov. and Muricauda XXX sp. nov., two novel species isolated from Okinawa Trough.</title>
        <authorList>
            <person name="Cao W."/>
            <person name="Deng X."/>
        </authorList>
    </citation>
    <scope>NUCLEOTIDE SEQUENCE [LARGE SCALE GENOMIC DNA]</scope>
    <source>
        <strain evidence="3 4">81s02</strain>
    </source>
</reference>